<accession>A0ABP8HQI7</accession>
<sequence length="81" mass="8990">MHPELHHIDLDSLVRMHQSAAFRLQAALLGGATWQEVQDQRELVTELSIAIQKRRTLNGSPADMPGRTRGGGEHSPADREP</sequence>
<feature type="region of interest" description="Disordered" evidence="1">
    <location>
        <begin position="55"/>
        <end position="81"/>
    </location>
</feature>
<evidence type="ECO:0000313" key="3">
    <source>
        <dbReference type="Proteomes" id="UP001501725"/>
    </source>
</evidence>
<comment type="caution">
    <text evidence="2">The sequence shown here is derived from an EMBL/GenBank/DDBJ whole genome shotgun (WGS) entry which is preliminary data.</text>
</comment>
<dbReference type="RefSeq" id="WP_345257963.1">
    <property type="nucleotide sequence ID" value="NZ_BAABGY010000016.1"/>
</dbReference>
<evidence type="ECO:0000256" key="1">
    <source>
        <dbReference type="SAM" id="MobiDB-lite"/>
    </source>
</evidence>
<protein>
    <submittedName>
        <fullName evidence="2">Uncharacterized protein</fullName>
    </submittedName>
</protein>
<name>A0ABP8HQI7_9BACT</name>
<proteinExistence type="predicted"/>
<feature type="compositionally biased region" description="Basic and acidic residues" evidence="1">
    <location>
        <begin position="70"/>
        <end position="81"/>
    </location>
</feature>
<gene>
    <name evidence="2" type="ORF">GCM10023184_42470</name>
</gene>
<evidence type="ECO:0000313" key="2">
    <source>
        <dbReference type="EMBL" id="GAA4342758.1"/>
    </source>
</evidence>
<reference evidence="3" key="1">
    <citation type="journal article" date="2019" name="Int. J. Syst. Evol. Microbiol.">
        <title>The Global Catalogue of Microorganisms (GCM) 10K type strain sequencing project: providing services to taxonomists for standard genome sequencing and annotation.</title>
        <authorList>
            <consortium name="The Broad Institute Genomics Platform"/>
            <consortium name="The Broad Institute Genome Sequencing Center for Infectious Disease"/>
            <person name="Wu L."/>
            <person name="Ma J."/>
        </authorList>
    </citation>
    <scope>NUCLEOTIDE SEQUENCE [LARGE SCALE GENOMIC DNA]</scope>
    <source>
        <strain evidence="3">JCM 17919</strain>
    </source>
</reference>
<dbReference type="EMBL" id="BAABGY010000016">
    <property type="protein sequence ID" value="GAA4342758.1"/>
    <property type="molecule type" value="Genomic_DNA"/>
</dbReference>
<dbReference type="Proteomes" id="UP001501725">
    <property type="component" value="Unassembled WGS sequence"/>
</dbReference>
<organism evidence="2 3">
    <name type="scientific">Flaviaesturariibacter amylovorans</name>
    <dbReference type="NCBI Taxonomy" id="1084520"/>
    <lineage>
        <taxon>Bacteria</taxon>
        <taxon>Pseudomonadati</taxon>
        <taxon>Bacteroidota</taxon>
        <taxon>Chitinophagia</taxon>
        <taxon>Chitinophagales</taxon>
        <taxon>Chitinophagaceae</taxon>
        <taxon>Flaviaestuariibacter</taxon>
    </lineage>
</organism>
<keyword evidence="3" id="KW-1185">Reference proteome</keyword>